<evidence type="ECO:0000313" key="2">
    <source>
        <dbReference type="Proteomes" id="UP000827872"/>
    </source>
</evidence>
<proteinExistence type="predicted"/>
<organism evidence="1 2">
    <name type="scientific">Sphaerodactylus townsendi</name>
    <dbReference type="NCBI Taxonomy" id="933632"/>
    <lineage>
        <taxon>Eukaryota</taxon>
        <taxon>Metazoa</taxon>
        <taxon>Chordata</taxon>
        <taxon>Craniata</taxon>
        <taxon>Vertebrata</taxon>
        <taxon>Euteleostomi</taxon>
        <taxon>Lepidosauria</taxon>
        <taxon>Squamata</taxon>
        <taxon>Bifurcata</taxon>
        <taxon>Gekkota</taxon>
        <taxon>Sphaerodactylidae</taxon>
        <taxon>Sphaerodactylus</taxon>
    </lineage>
</organism>
<reference evidence="1" key="1">
    <citation type="submission" date="2021-08" db="EMBL/GenBank/DDBJ databases">
        <title>The first chromosome-level gecko genome reveals the dynamic sex chromosomes of Neotropical dwarf geckos (Sphaerodactylidae: Sphaerodactylus).</title>
        <authorList>
            <person name="Pinto B.J."/>
            <person name="Keating S.E."/>
            <person name="Gamble T."/>
        </authorList>
    </citation>
    <scope>NUCLEOTIDE SEQUENCE</scope>
    <source>
        <strain evidence="1">TG3544</strain>
    </source>
</reference>
<dbReference type="Proteomes" id="UP000827872">
    <property type="component" value="Linkage Group LG09"/>
</dbReference>
<sequence length="135" mass="15495">MPDVTSACEKTNIKNNYLFVLRHHLEKLVNVSEQLDGECRQNNTEELNCTSLKKIYRMACPLNRLSNCVNSTDLKNSMNSVYDQTLGLIKPCLTDKQKKCHQGTDACQRSNSAVLCRIKKSISKYKLCWMQFLKS</sequence>
<protein>
    <submittedName>
        <fullName evidence="1">Uncharacterized protein</fullName>
    </submittedName>
</protein>
<comment type="caution">
    <text evidence="1">The sequence shown here is derived from an EMBL/GenBank/DDBJ whole genome shotgun (WGS) entry which is preliminary data.</text>
</comment>
<accession>A0ACB8FF33</accession>
<gene>
    <name evidence="1" type="ORF">K3G42_025142</name>
</gene>
<dbReference type="EMBL" id="CM037622">
    <property type="protein sequence ID" value="KAH8003886.1"/>
    <property type="molecule type" value="Genomic_DNA"/>
</dbReference>
<evidence type="ECO:0000313" key="1">
    <source>
        <dbReference type="EMBL" id="KAH8003886.1"/>
    </source>
</evidence>
<name>A0ACB8FF33_9SAUR</name>
<keyword evidence="2" id="KW-1185">Reference proteome</keyword>